<dbReference type="EMBL" id="CP048049">
    <property type="protein sequence ID" value="QIS43850.1"/>
    <property type="molecule type" value="Genomic_DNA"/>
</dbReference>
<accession>A0A0M4HQB2</accession>
<protein>
    <submittedName>
        <fullName evidence="1">Uncharacterized protein</fullName>
    </submittedName>
</protein>
<dbReference type="RefSeq" id="WP_053773471.1">
    <property type="nucleotide sequence ID" value="NZ_CP012573.1"/>
</dbReference>
<dbReference type="AlphaFoldDB" id="A0A0M4HQB2"/>
<organism evidence="1 2">
    <name type="scientific">Clavibacter capsici</name>
    <dbReference type="NCBI Taxonomy" id="1874630"/>
    <lineage>
        <taxon>Bacteria</taxon>
        <taxon>Bacillati</taxon>
        <taxon>Actinomycetota</taxon>
        <taxon>Actinomycetes</taxon>
        <taxon>Micrococcales</taxon>
        <taxon>Microbacteriaceae</taxon>
        <taxon>Clavibacter</taxon>
    </lineage>
</organism>
<name>A0A0M4HQB2_9MICO</name>
<dbReference type="Proteomes" id="UP000503164">
    <property type="component" value="Chromosome"/>
</dbReference>
<sequence>MKKLRFTLLGLALTGAMVSGAALVTVPAGPAHAQDTASDLAYAECHYDHDFDSCQFLAEQGQNITEPELKCLAAAGITIARKYLAAGATGCLGSFL</sequence>
<dbReference type="KEGG" id="ccap:AES38_01420"/>
<evidence type="ECO:0000313" key="2">
    <source>
        <dbReference type="Proteomes" id="UP000503164"/>
    </source>
</evidence>
<reference evidence="1 2" key="1">
    <citation type="journal article" date="2020" name="Mol. Plant Pathol.">
        <title>Plasmid composition and the chpG gene determine the virulence level of Clavibacter capsici natural isolates in pepper.</title>
        <authorList>
            <person name="Hwang I.S."/>
            <person name="Lee H.M."/>
            <person name="Oh E.J."/>
            <person name="Lee S."/>
            <person name="Heu S."/>
            <person name="Oh C.S."/>
        </authorList>
    </citation>
    <scope>NUCLEOTIDE SEQUENCE [LARGE SCALE GENOMIC DNA]</scope>
    <source>
        <strain evidence="1 2">1101</strain>
    </source>
</reference>
<gene>
    <name evidence="1" type="ORF">GW570_01430</name>
</gene>
<proteinExistence type="predicted"/>
<keyword evidence="2" id="KW-1185">Reference proteome</keyword>
<evidence type="ECO:0000313" key="1">
    <source>
        <dbReference type="EMBL" id="QIS43850.1"/>
    </source>
</evidence>